<accession>A0A163ME87</accession>
<gene>
    <name evidence="1" type="ORF">AWU65_03545</name>
</gene>
<dbReference type="EMBL" id="LWMH01000001">
    <property type="protein sequence ID" value="KZS48980.1"/>
    <property type="molecule type" value="Genomic_DNA"/>
</dbReference>
<evidence type="ECO:0000313" key="2">
    <source>
        <dbReference type="Proteomes" id="UP000076796"/>
    </source>
</evidence>
<dbReference type="Proteomes" id="UP000076796">
    <property type="component" value="Unassembled WGS sequence"/>
</dbReference>
<evidence type="ECO:0000313" key="1">
    <source>
        <dbReference type="EMBL" id="KZS48980.1"/>
    </source>
</evidence>
<reference evidence="1" key="1">
    <citation type="journal article" date="2016" name="Genome Announc.">
        <title>Draft genomes of two strains of Paenibacillus glucanolyticus with capability to degrade lignocellulose.</title>
        <authorList>
            <person name="Mathews S.L."/>
            <person name="Pawlak J."/>
            <person name="Grunden A.M."/>
        </authorList>
    </citation>
    <scope>NUCLEOTIDE SEQUENCE [LARGE SCALE GENOMIC DNA]</scope>
    <source>
        <strain evidence="1">SLM1</strain>
    </source>
</reference>
<sequence length="337" mass="38267">MSINFAIIFVLILLPFVVINSLDVEAQKKSMYLEAQYNAIIDTAAQDAASVLLTNSEQDNEARYESPKNVRVNKEEAARAFFNNLYINFGVIDDPYGQGTIQRYIPAFVVIGYDGYYIYSEQEYLDANGDKALKHVWSQKKPYSYKDKAGNIFSFTLDDYITVYQANSKELKQGYLFEIDPLTSQKFVSPMWVGSSIPLIHDTTNFDNIRRQTIVSLIQSDLEYEINKHNNLVRRYGVSYTFTLPSIDQEEWDNTIDDVGVLAFVQGIPVGTKYYNNFALGGARIIKKQEITGITVNGTKYYYDRSVCKSGVMNHETFISGKEAAANGYHPLSCLNK</sequence>
<evidence type="ECO:0008006" key="3">
    <source>
        <dbReference type="Google" id="ProtNLM"/>
    </source>
</evidence>
<protein>
    <recommendedName>
        <fullName evidence="3">F0F1-type ATP synthase</fullName>
    </recommendedName>
</protein>
<name>A0A163ME87_9BACL</name>
<organism evidence="1 2">
    <name type="scientific">Paenibacillus glucanolyticus</name>
    <dbReference type="NCBI Taxonomy" id="59843"/>
    <lineage>
        <taxon>Bacteria</taxon>
        <taxon>Bacillati</taxon>
        <taxon>Bacillota</taxon>
        <taxon>Bacilli</taxon>
        <taxon>Bacillales</taxon>
        <taxon>Paenibacillaceae</taxon>
        <taxon>Paenibacillus</taxon>
    </lineage>
</organism>
<proteinExistence type="predicted"/>
<keyword evidence="2" id="KW-1185">Reference proteome</keyword>
<dbReference type="AlphaFoldDB" id="A0A163ME87"/>
<comment type="caution">
    <text evidence="1">The sequence shown here is derived from an EMBL/GenBank/DDBJ whole genome shotgun (WGS) entry which is preliminary data.</text>
</comment>